<proteinExistence type="inferred from homology"/>
<keyword evidence="7" id="KW-0560">Oxidoreductase</keyword>
<dbReference type="PANTHER" id="PTHR43809:SF1">
    <property type="entry name" value="NITRITE REDUCTASE (NADH) LARGE SUBUNIT"/>
    <property type="match status" value="1"/>
</dbReference>
<dbReference type="InterPro" id="IPR041854">
    <property type="entry name" value="BFD-like_2Fe2S-bd_dom_sf"/>
</dbReference>
<name>A0ABP5E908_9MICO</name>
<organism evidence="12 13">
    <name type="scientific">Microbacterium pumilum</name>
    <dbReference type="NCBI Taxonomy" id="344165"/>
    <lineage>
        <taxon>Bacteria</taxon>
        <taxon>Bacillati</taxon>
        <taxon>Actinomycetota</taxon>
        <taxon>Actinomycetes</taxon>
        <taxon>Micrococcales</taxon>
        <taxon>Microbacteriaceae</taxon>
        <taxon>Microbacterium</taxon>
    </lineage>
</organism>
<evidence type="ECO:0000259" key="10">
    <source>
        <dbReference type="Pfam" id="PF04324"/>
    </source>
</evidence>
<keyword evidence="6" id="KW-0479">Metal-binding</keyword>
<feature type="domain" description="FAD/NAD(P)-binding" evidence="11">
    <location>
        <begin position="8"/>
        <end position="304"/>
    </location>
</feature>
<dbReference type="EMBL" id="BAAAOH010000001">
    <property type="protein sequence ID" value="GAA1990997.1"/>
    <property type="molecule type" value="Genomic_DNA"/>
</dbReference>
<keyword evidence="9" id="KW-0411">Iron-sulfur</keyword>
<evidence type="ECO:0000256" key="9">
    <source>
        <dbReference type="ARBA" id="ARBA00023014"/>
    </source>
</evidence>
<evidence type="ECO:0000259" key="11">
    <source>
        <dbReference type="Pfam" id="PF07992"/>
    </source>
</evidence>
<dbReference type="Pfam" id="PF04324">
    <property type="entry name" value="Fer2_BFD"/>
    <property type="match status" value="1"/>
</dbReference>
<dbReference type="Gene3D" id="3.50.50.60">
    <property type="entry name" value="FAD/NAD(P)-binding domain"/>
    <property type="match status" value="2"/>
</dbReference>
<comment type="cofactor">
    <cofactor evidence="1">
        <name>siroheme</name>
        <dbReference type="ChEBI" id="CHEBI:60052"/>
    </cofactor>
</comment>
<reference evidence="13" key="1">
    <citation type="journal article" date="2019" name="Int. J. Syst. Evol. Microbiol.">
        <title>The Global Catalogue of Microorganisms (GCM) 10K type strain sequencing project: providing services to taxonomists for standard genome sequencing and annotation.</title>
        <authorList>
            <consortium name="The Broad Institute Genomics Platform"/>
            <consortium name="The Broad Institute Genome Sequencing Center for Infectious Disease"/>
            <person name="Wu L."/>
            <person name="Ma J."/>
        </authorList>
    </citation>
    <scope>NUCLEOTIDE SEQUENCE [LARGE SCALE GENOMIC DNA]</scope>
    <source>
        <strain evidence="13">JCM 14902</strain>
    </source>
</reference>
<dbReference type="RefSeq" id="WP_344063423.1">
    <property type="nucleotide sequence ID" value="NZ_BAAAOH010000001.1"/>
</dbReference>
<feature type="domain" description="BFD-like [2Fe-2S]-binding" evidence="10">
    <location>
        <begin position="464"/>
        <end position="511"/>
    </location>
</feature>
<comment type="similarity">
    <text evidence="4">Belongs to the nitrite and sulfite reductase 4Fe-4S domain family.</text>
</comment>
<evidence type="ECO:0000313" key="13">
    <source>
        <dbReference type="Proteomes" id="UP001500326"/>
    </source>
</evidence>
<evidence type="ECO:0000256" key="6">
    <source>
        <dbReference type="ARBA" id="ARBA00022723"/>
    </source>
</evidence>
<evidence type="ECO:0000313" key="12">
    <source>
        <dbReference type="EMBL" id="GAA1990997.1"/>
    </source>
</evidence>
<comment type="pathway">
    <text evidence="3">Nitrogen metabolism; nitrate reduction (assimilation).</text>
</comment>
<gene>
    <name evidence="12" type="ORF">GCM10009777_27930</name>
</gene>
<evidence type="ECO:0000256" key="2">
    <source>
        <dbReference type="ARBA" id="ARBA00001966"/>
    </source>
</evidence>
<dbReference type="PANTHER" id="PTHR43809">
    <property type="entry name" value="NITRITE REDUCTASE (NADH) LARGE SUBUNIT"/>
    <property type="match status" value="1"/>
</dbReference>
<dbReference type="PRINTS" id="PR00368">
    <property type="entry name" value="FADPNR"/>
</dbReference>
<dbReference type="InterPro" id="IPR036188">
    <property type="entry name" value="FAD/NAD-bd_sf"/>
</dbReference>
<dbReference type="InterPro" id="IPR052034">
    <property type="entry name" value="NasD-like"/>
</dbReference>
<evidence type="ECO:0000256" key="8">
    <source>
        <dbReference type="ARBA" id="ARBA00023004"/>
    </source>
</evidence>
<keyword evidence="5" id="KW-0349">Heme</keyword>
<evidence type="ECO:0000256" key="5">
    <source>
        <dbReference type="ARBA" id="ARBA00022617"/>
    </source>
</evidence>
<dbReference type="PRINTS" id="PR00411">
    <property type="entry name" value="PNDRDTASEI"/>
</dbReference>
<dbReference type="Pfam" id="PF07992">
    <property type="entry name" value="Pyr_redox_2"/>
    <property type="match status" value="1"/>
</dbReference>
<keyword evidence="8" id="KW-0408">Iron</keyword>
<comment type="cofactor">
    <cofactor evidence="2">
        <name>[4Fe-4S] cluster</name>
        <dbReference type="ChEBI" id="CHEBI:49883"/>
    </cofactor>
</comment>
<dbReference type="InterPro" id="IPR023753">
    <property type="entry name" value="FAD/NAD-binding_dom"/>
</dbReference>
<dbReference type="SUPFAM" id="SSF51905">
    <property type="entry name" value="FAD/NAD(P)-binding domain"/>
    <property type="match status" value="2"/>
</dbReference>
<dbReference type="Gene3D" id="1.10.10.1100">
    <property type="entry name" value="BFD-like [2Fe-2S]-binding domain"/>
    <property type="match status" value="1"/>
</dbReference>
<dbReference type="InterPro" id="IPR007419">
    <property type="entry name" value="BFD-like_2Fe2S-bd_dom"/>
</dbReference>
<accession>A0ABP5E908</accession>
<evidence type="ECO:0000256" key="3">
    <source>
        <dbReference type="ARBA" id="ARBA00005096"/>
    </source>
</evidence>
<evidence type="ECO:0000256" key="1">
    <source>
        <dbReference type="ARBA" id="ARBA00001929"/>
    </source>
</evidence>
<dbReference type="Proteomes" id="UP001500326">
    <property type="component" value="Unassembled WGS sequence"/>
</dbReference>
<evidence type="ECO:0000256" key="7">
    <source>
        <dbReference type="ARBA" id="ARBA00023002"/>
    </source>
</evidence>
<sequence>MTHRPSLRVVLVGFGPVGARFAEELLPSVAAGEVALTVVGAERCDPYNRVMVAEYAVGEAERDELELVDSESLTVAGAVIRTGEHVVAIDSAERCVRLDDGSTVPYDRLVLATGARSRVPVLDGLEHTSPSFAGHDGGLTAGVCALRTVDDAQRVREVVEGGGRVVVLGAGVLGIELGMLLAKAGASPSIAHFGPIPMPRQLDRASAAILAAALEAAGLHVIPHTRAEVIVVRVDEDGERRFHALVSSDGRVTEGDLLVLSCGVGARTELATDAGLRVGAGILVDDRLRTWTDPSIHAIGDCAQIADPALHLHDPSVPGGPSGLIGPGWRQAEWLAQSLLSELRGEAIGACEEELPGVVLLKADGVDLISAGDVSAEPFTPVPRGEVAPGVAVWADPEHGTYTKMVTREGVLTGFVSVGMPRTAAELSVLYTRRAELPADRSLLLRLDAADDAAPRLTGRDAPVCMCNAVAAGTIEDAIADGCVTVGEVGACTRAGTGCGGCRARISDMIAASAREVAPT</sequence>
<protein>
    <submittedName>
        <fullName evidence="12">FAD-dependent oxidoreductase</fullName>
    </submittedName>
</protein>
<evidence type="ECO:0000256" key="4">
    <source>
        <dbReference type="ARBA" id="ARBA00010429"/>
    </source>
</evidence>
<comment type="caution">
    <text evidence="12">The sequence shown here is derived from an EMBL/GenBank/DDBJ whole genome shotgun (WGS) entry which is preliminary data.</text>
</comment>
<keyword evidence="13" id="KW-1185">Reference proteome</keyword>